<reference evidence="2" key="1">
    <citation type="submission" date="2017-06" db="EMBL/GenBank/DDBJ databases">
        <authorList>
            <person name="Hansen E.E."/>
            <person name="Lejay-Collin M."/>
            <person name="Carle I."/>
            <person name="Ruckly C."/>
            <person name="Lefevre S."/>
            <person name="Weill F.-X."/>
        </authorList>
    </citation>
    <scope>NUCLEOTIDE SEQUENCE</scope>
    <source>
        <strain evidence="2">E22383-446</strain>
    </source>
</reference>
<dbReference type="CDD" id="cd04196">
    <property type="entry name" value="GT_2_like_d"/>
    <property type="match status" value="1"/>
</dbReference>
<dbReference type="EMBL" id="MF322749">
    <property type="protein sequence ID" value="AXC25069.1"/>
    <property type="molecule type" value="Genomic_DNA"/>
</dbReference>
<dbReference type="InterPro" id="IPR029044">
    <property type="entry name" value="Nucleotide-diphossugar_trans"/>
</dbReference>
<accession>A0A510B4X9</accession>
<evidence type="ECO:0000259" key="1">
    <source>
        <dbReference type="Pfam" id="PF00535"/>
    </source>
</evidence>
<dbReference type="Gene3D" id="3.90.550.10">
    <property type="entry name" value="Spore Coat Polysaccharide Biosynthesis Protein SpsA, Chain A"/>
    <property type="match status" value="1"/>
</dbReference>
<organism evidence="2">
    <name type="scientific">Shigella dysenteriae</name>
    <dbReference type="NCBI Taxonomy" id="622"/>
    <lineage>
        <taxon>Bacteria</taxon>
        <taxon>Pseudomonadati</taxon>
        <taxon>Pseudomonadota</taxon>
        <taxon>Gammaproteobacteria</taxon>
        <taxon>Enterobacterales</taxon>
        <taxon>Enterobacteriaceae</taxon>
        <taxon>Shigella</taxon>
    </lineage>
</organism>
<dbReference type="PANTHER" id="PTHR22916">
    <property type="entry name" value="GLYCOSYLTRANSFERASE"/>
    <property type="match status" value="1"/>
</dbReference>
<gene>
    <name evidence="2" type="primary">wfgD</name>
</gene>
<dbReference type="GO" id="GO:0016758">
    <property type="term" value="F:hexosyltransferase activity"/>
    <property type="evidence" value="ECO:0007669"/>
    <property type="project" value="UniProtKB-ARBA"/>
</dbReference>
<sequence>MATFNGSDFLKKQIASIQNQTYTNWRLIISDDGSSDDTLKIILDCMKDDCRIKLVNTSKKNGVVNNFNEALLHTTAPHIILCDQDDVWPNNKLEKLLCEMKSAELDNDLPVLIFTDLTLIDGDDNIIADSYYNVNKFNPKHNLKYNNLLWHSTIYGCSIILNRKLLNIALPIPSDVSMHDHWLSLIAMKYGKLIYYDFKSTFYRQHQNNQVGGRPNSFLFKMKKLPNYYRKIKLDAVHMKAHIKYLEEAKSERRKIWGGVILSILKSIIVGNKKMYSLCLLFLLVKI</sequence>
<dbReference type="EC" id="2.4.1.305" evidence="2"/>
<keyword evidence="2" id="KW-0328">Glycosyltransferase</keyword>
<dbReference type="SUPFAM" id="SSF53448">
    <property type="entry name" value="Nucleotide-diphospho-sugar transferases"/>
    <property type="match status" value="1"/>
</dbReference>
<feature type="domain" description="Glycosyltransferase 2-like" evidence="1">
    <location>
        <begin position="1"/>
        <end position="112"/>
    </location>
</feature>
<dbReference type="AlphaFoldDB" id="A0A510B4X9"/>
<dbReference type="InterPro" id="IPR001173">
    <property type="entry name" value="Glyco_trans_2-like"/>
</dbReference>
<keyword evidence="2" id="KW-0808">Transferase</keyword>
<dbReference type="Pfam" id="PF00535">
    <property type="entry name" value="Glycos_transf_2"/>
    <property type="match status" value="1"/>
</dbReference>
<dbReference type="PANTHER" id="PTHR22916:SF3">
    <property type="entry name" value="UDP-GLCNAC:BETAGAL BETA-1,3-N-ACETYLGLUCOSAMINYLTRANSFERASE-LIKE PROTEIN 1"/>
    <property type="match status" value="1"/>
</dbReference>
<proteinExistence type="predicted"/>
<name>A0A510B4X9_SHIDY</name>
<protein>
    <submittedName>
        <fullName evidence="2">UDP-glc:alpha-D-glcNac-diphosphoundecaprenol beta-1,3-glucosyltransferase wfgD</fullName>
        <ecNumber evidence="2">2.4.1.305</ecNumber>
    </submittedName>
</protein>
<evidence type="ECO:0000313" key="2">
    <source>
        <dbReference type="EMBL" id="AXC25069.1"/>
    </source>
</evidence>